<dbReference type="SMART" id="SM00382">
    <property type="entry name" value="AAA"/>
    <property type="match status" value="2"/>
</dbReference>
<accession>A0A0D7AP48</accession>
<dbReference type="InterPro" id="IPR039421">
    <property type="entry name" value="Type_1_exporter"/>
</dbReference>
<evidence type="ECO:0000256" key="5">
    <source>
        <dbReference type="ARBA" id="ARBA00022741"/>
    </source>
</evidence>
<keyword evidence="14" id="KW-1185">Reference proteome</keyword>
<dbReference type="SUPFAM" id="SSF52540">
    <property type="entry name" value="P-loop containing nucleoside triphosphate hydrolases"/>
    <property type="match status" value="2"/>
</dbReference>
<feature type="region of interest" description="Disordered" evidence="9">
    <location>
        <begin position="692"/>
        <end position="726"/>
    </location>
</feature>
<feature type="transmembrane region" description="Helical" evidence="10">
    <location>
        <begin position="949"/>
        <end position="967"/>
    </location>
</feature>
<comment type="subcellular location">
    <subcellularLocation>
        <location evidence="1">Cell membrane</location>
        <topology evidence="1">Multi-pass membrane protein</topology>
    </subcellularLocation>
</comment>
<evidence type="ECO:0000256" key="3">
    <source>
        <dbReference type="ARBA" id="ARBA00022475"/>
    </source>
</evidence>
<keyword evidence="8 10" id="KW-0472">Membrane</keyword>
<feature type="transmembrane region" description="Helical" evidence="10">
    <location>
        <begin position="221"/>
        <end position="238"/>
    </location>
</feature>
<dbReference type="Gene3D" id="3.40.50.300">
    <property type="entry name" value="P-loop containing nucleotide triphosphate hydrolases"/>
    <property type="match status" value="2"/>
</dbReference>
<feature type="domain" description="ABC transmembrane type-1" evidence="12">
    <location>
        <begin position="912"/>
        <end position="1197"/>
    </location>
</feature>
<dbReference type="GO" id="GO:0005743">
    <property type="term" value="C:mitochondrial inner membrane"/>
    <property type="evidence" value="ECO:0007669"/>
    <property type="project" value="TreeGrafter"/>
</dbReference>
<dbReference type="PROSITE" id="PS50929">
    <property type="entry name" value="ABC_TM1F"/>
    <property type="match status" value="2"/>
</dbReference>
<evidence type="ECO:0000256" key="1">
    <source>
        <dbReference type="ARBA" id="ARBA00004651"/>
    </source>
</evidence>
<keyword evidence="13" id="KW-0378">Hydrolase</keyword>
<dbReference type="InterPro" id="IPR003593">
    <property type="entry name" value="AAA+_ATPase"/>
</dbReference>
<evidence type="ECO:0000256" key="8">
    <source>
        <dbReference type="ARBA" id="ARBA00023136"/>
    </source>
</evidence>
<keyword evidence="2" id="KW-0813">Transport</keyword>
<dbReference type="Pfam" id="PF00664">
    <property type="entry name" value="ABC_membrane"/>
    <property type="match status" value="2"/>
</dbReference>
<feature type="transmembrane region" description="Helical" evidence="10">
    <location>
        <begin position="134"/>
        <end position="160"/>
    </location>
</feature>
<keyword evidence="5" id="KW-0547">Nucleotide-binding</keyword>
<keyword evidence="3" id="KW-1003">Cell membrane</keyword>
<evidence type="ECO:0000256" key="4">
    <source>
        <dbReference type="ARBA" id="ARBA00022692"/>
    </source>
</evidence>
<dbReference type="Gene3D" id="1.20.1560.10">
    <property type="entry name" value="ABC transporter type 1, transmembrane domain"/>
    <property type="match status" value="2"/>
</dbReference>
<dbReference type="CDD" id="cd18578">
    <property type="entry name" value="ABC_6TM_Pgp_ABCB1_D2_like"/>
    <property type="match status" value="1"/>
</dbReference>
<dbReference type="InterPro" id="IPR011527">
    <property type="entry name" value="ABC1_TM_dom"/>
</dbReference>
<feature type="transmembrane region" description="Helical" evidence="10">
    <location>
        <begin position="1139"/>
        <end position="1162"/>
    </location>
</feature>
<name>A0A0D7AP48_9AGAR</name>
<evidence type="ECO:0000256" key="6">
    <source>
        <dbReference type="ARBA" id="ARBA00022840"/>
    </source>
</evidence>
<dbReference type="InterPro" id="IPR017871">
    <property type="entry name" value="ABC_transporter-like_CS"/>
</dbReference>
<keyword evidence="7 10" id="KW-1133">Transmembrane helix</keyword>
<dbReference type="CDD" id="cd18577">
    <property type="entry name" value="ABC_6TM_Pgp_ABCB1_D1_like"/>
    <property type="match status" value="1"/>
</dbReference>
<dbReference type="InterPro" id="IPR036640">
    <property type="entry name" value="ABC1_TM_sf"/>
</dbReference>
<dbReference type="PANTHER" id="PTHR43394">
    <property type="entry name" value="ATP-DEPENDENT PERMEASE MDL1, MITOCHONDRIAL"/>
    <property type="match status" value="1"/>
</dbReference>
<dbReference type="SUPFAM" id="SSF90123">
    <property type="entry name" value="ABC transporter transmembrane region"/>
    <property type="match status" value="2"/>
</dbReference>
<feature type="domain" description="ABC transporter" evidence="11">
    <location>
        <begin position="435"/>
        <end position="675"/>
    </location>
</feature>
<dbReference type="InterPro" id="IPR027417">
    <property type="entry name" value="P-loop_NTPase"/>
</dbReference>
<feature type="compositionally biased region" description="Basic and acidic residues" evidence="9">
    <location>
        <begin position="699"/>
        <end position="714"/>
    </location>
</feature>
<dbReference type="GO" id="GO:0090374">
    <property type="term" value="P:oligopeptide export from mitochondrion"/>
    <property type="evidence" value="ECO:0007669"/>
    <property type="project" value="TreeGrafter"/>
</dbReference>
<feature type="transmembrane region" description="Helical" evidence="10">
    <location>
        <begin position="910"/>
        <end position="929"/>
    </location>
</feature>
<evidence type="ECO:0000256" key="7">
    <source>
        <dbReference type="ARBA" id="ARBA00022989"/>
    </source>
</evidence>
<evidence type="ECO:0000259" key="12">
    <source>
        <dbReference type="PROSITE" id="PS50929"/>
    </source>
</evidence>
<feature type="transmembrane region" description="Helical" evidence="10">
    <location>
        <begin position="85"/>
        <end position="114"/>
    </location>
</feature>
<dbReference type="PROSITE" id="PS00211">
    <property type="entry name" value="ABC_TRANSPORTER_1"/>
    <property type="match status" value="1"/>
</dbReference>
<evidence type="ECO:0000313" key="14">
    <source>
        <dbReference type="Proteomes" id="UP000054144"/>
    </source>
</evidence>
<feature type="transmembrane region" description="Helical" evidence="10">
    <location>
        <begin position="1025"/>
        <end position="1046"/>
    </location>
</feature>
<feature type="compositionally biased region" description="Low complexity" evidence="9">
    <location>
        <begin position="58"/>
        <end position="67"/>
    </location>
</feature>
<dbReference type="GO" id="GO:0005886">
    <property type="term" value="C:plasma membrane"/>
    <property type="evidence" value="ECO:0007669"/>
    <property type="project" value="UniProtKB-SubCell"/>
</dbReference>
<feature type="domain" description="ABC transporter" evidence="11">
    <location>
        <begin position="1230"/>
        <end position="1467"/>
    </location>
</feature>
<feature type="transmembrane region" description="Helical" evidence="10">
    <location>
        <begin position="359"/>
        <end position="377"/>
    </location>
</feature>
<dbReference type="GO" id="GO:0005524">
    <property type="term" value="F:ATP binding"/>
    <property type="evidence" value="ECO:0007669"/>
    <property type="project" value="UniProtKB-KW"/>
</dbReference>
<gene>
    <name evidence="13" type="ORF">FISHEDRAFT_35015</name>
</gene>
<feature type="domain" description="ABC transmembrane type-1" evidence="12">
    <location>
        <begin position="89"/>
        <end position="385"/>
    </location>
</feature>
<dbReference type="GO" id="GO:0015421">
    <property type="term" value="F:ABC-type oligopeptide transporter activity"/>
    <property type="evidence" value="ECO:0007669"/>
    <property type="project" value="TreeGrafter"/>
</dbReference>
<evidence type="ECO:0000313" key="13">
    <source>
        <dbReference type="EMBL" id="KIY52548.1"/>
    </source>
</evidence>
<evidence type="ECO:0000256" key="2">
    <source>
        <dbReference type="ARBA" id="ARBA00022448"/>
    </source>
</evidence>
<evidence type="ECO:0000256" key="9">
    <source>
        <dbReference type="SAM" id="MobiDB-lite"/>
    </source>
</evidence>
<feature type="compositionally biased region" description="Basic and acidic residues" evidence="9">
    <location>
        <begin position="780"/>
        <end position="791"/>
    </location>
</feature>
<evidence type="ECO:0000256" key="10">
    <source>
        <dbReference type="SAM" id="Phobius"/>
    </source>
</evidence>
<proteinExistence type="predicted"/>
<feature type="region of interest" description="Disordered" evidence="9">
    <location>
        <begin position="42"/>
        <end position="67"/>
    </location>
</feature>
<dbReference type="PANTHER" id="PTHR43394:SF15">
    <property type="entry name" value="ALPHA-FACTOR-TRANSPORTING ATPASE"/>
    <property type="match status" value="1"/>
</dbReference>
<dbReference type="InterPro" id="IPR003439">
    <property type="entry name" value="ABC_transporter-like_ATP-bd"/>
</dbReference>
<organism evidence="13 14">
    <name type="scientific">Fistulina hepatica ATCC 64428</name>
    <dbReference type="NCBI Taxonomy" id="1128425"/>
    <lineage>
        <taxon>Eukaryota</taxon>
        <taxon>Fungi</taxon>
        <taxon>Dikarya</taxon>
        <taxon>Basidiomycota</taxon>
        <taxon>Agaricomycotina</taxon>
        <taxon>Agaricomycetes</taxon>
        <taxon>Agaricomycetidae</taxon>
        <taxon>Agaricales</taxon>
        <taxon>Fistulinaceae</taxon>
        <taxon>Fistulina</taxon>
    </lineage>
</organism>
<evidence type="ECO:0000259" key="11">
    <source>
        <dbReference type="PROSITE" id="PS50893"/>
    </source>
</evidence>
<dbReference type="PROSITE" id="PS50893">
    <property type="entry name" value="ABC_TRANSPORTER_2"/>
    <property type="match status" value="2"/>
</dbReference>
<feature type="transmembrane region" description="Helical" evidence="10">
    <location>
        <begin position="244"/>
        <end position="263"/>
    </location>
</feature>
<sequence>MATTATSNIHYIDANDLPYDLDVSPRSSLYSVSTVSTWASSQRRPDLTTTTAPPPALPASSESSSPVPSLRLLFSQLNRRARYTVLAPAMASSVVAGCIAPFMTYVVGLCFNYFAQFPLSDPTEADKHRLATHVGALCGALVALAGASFILSSAMSYLWVCVGEHSVRAFRTLVHRHVMAKHAAWFDKKAANETGAAGLTSHFTKETDQVRAAASLAAGRLLQYITTVITCLIVAFYQSYALTFVILASLPLLIVAQIIAQVVSGPILQRERAFDAKAASIVDRAVAAIATVKAFNAAPFEIALLSAVLRDMQSAVTKFASAIGFSSGVSQFVAMMMFVQGFWYGSKLVRDGSLSPGSVMAVFWACLIASSNLQMCIPQLVELTKGTHAAAALLALITDAPDNESSDNLPPLRRGMPLVMRKIAYRPPPHRSVELSLSGVHFAYPARPEQPVLRGVDLFFPGGELTFVVGASGSGKSTIAQLLQGAYAPQQGTVALDDQDWRYVDRSAWAARAIACVSQGTSGVVVDGTVRENVCLGVGREVTEDEIREACTAALMNSFLADLPHGLDTRLGEGGTELSGGQRQRLAIARARLRNPPVLILDEPTSALDPTSRVLVFEAIKLWPRPKTTIVITHDLSHIGADDFVYVMHEGRVSQCGYRADLEADAHGEFVRVLGEDAKGVHQQQEMKGAQQEAAEVEVVAKEEGGGEDEKGTAEEEEKEEIVEVERMSRPPQLHLNIETRAPLDWMIDAVAGIVNPTPSTPVTPKKRQFDEDVELAEGRTLRRTSSERTTRKTSLPYDTEQHQEFQQQRERLPSIDCPPTPAPAYSVYPPTPAYRYSPPIEWKRSPAAPRSKPSRKRWTMEGIAEERIAVSVLSDRTPSAAGFRSAAATTHGFRALLRDIYPTLTHKPAIAFGLLLSILSGACTPIFSYMLSHLMYQVSIGAQDVARINVLGATVLAITVADGLLLGSKYAVMETLASAWVNNLRRMAFAKLLVQDKRWFDRSGHGPAEMARVIVKDGDDARSLLATVASQACVVIAMLTVGLVWAMVNGWQLTLAGLAIAPIFAISMSLQARKVASYDRQNKKAREAVDKEYYNAVQNIRGIRAMGLDAAFQQRFDTAVNSAFCVARQGAFYAGCTYGVASGLIYLAEAMLFGVAAVLMAHGQISYLKMVETLNLVVFSVTIASQIMSFTERIAKSLHATRDLNEVIKLPVNTEESRGVLRPELVGKVRFNGVDFAYPECPDAPVLRNVNLEIADGECVAIVGASGSGKTTLATLLQRLYEPTLGNISIGFNDLAKTEVHHLRKHVSVVSQNPHLFDASVAQNIAYGSQDLSLADIQRAAMAANVHDFIMSLPKGYDTLLGADATALISGGQAQRLQIARALARPSRILILDECTSALDPVNQAAVIETIRRAKRGRTTIMVTHKLPVMRMCDRIVVMHEGTVAEQGTYDQLISRKGLFATLARGGEWLDS</sequence>
<reference evidence="13 14" key="1">
    <citation type="journal article" date="2015" name="Fungal Genet. Biol.">
        <title>Evolution of novel wood decay mechanisms in Agaricales revealed by the genome sequences of Fistulina hepatica and Cylindrobasidium torrendii.</title>
        <authorList>
            <person name="Floudas D."/>
            <person name="Held B.W."/>
            <person name="Riley R."/>
            <person name="Nagy L.G."/>
            <person name="Koehler G."/>
            <person name="Ransdell A.S."/>
            <person name="Younus H."/>
            <person name="Chow J."/>
            <person name="Chiniquy J."/>
            <person name="Lipzen A."/>
            <person name="Tritt A."/>
            <person name="Sun H."/>
            <person name="Haridas S."/>
            <person name="LaButti K."/>
            <person name="Ohm R.A."/>
            <person name="Kues U."/>
            <person name="Blanchette R.A."/>
            <person name="Grigoriev I.V."/>
            <person name="Minto R.E."/>
            <person name="Hibbett D.S."/>
        </authorList>
    </citation>
    <scope>NUCLEOTIDE SEQUENCE [LARGE SCALE GENOMIC DNA]</scope>
    <source>
        <strain evidence="13 14">ATCC 64428</strain>
    </source>
</reference>
<dbReference type="GO" id="GO:0016887">
    <property type="term" value="F:ATP hydrolysis activity"/>
    <property type="evidence" value="ECO:0007669"/>
    <property type="project" value="InterPro"/>
</dbReference>
<protein>
    <submittedName>
        <fullName evidence="13">p-loop containing nucleoside triphosphate hydrolase protein</fullName>
    </submittedName>
</protein>
<dbReference type="Proteomes" id="UP000054144">
    <property type="component" value="Unassembled WGS sequence"/>
</dbReference>
<feature type="region of interest" description="Disordered" evidence="9">
    <location>
        <begin position="780"/>
        <end position="802"/>
    </location>
</feature>
<dbReference type="Pfam" id="PF00005">
    <property type="entry name" value="ABC_tran"/>
    <property type="match status" value="2"/>
</dbReference>
<dbReference type="FunFam" id="3.40.50.300:FF:000221">
    <property type="entry name" value="Multidrug ABC transporter ATP-binding protein"/>
    <property type="match status" value="1"/>
</dbReference>
<feature type="transmembrane region" description="Helical" evidence="10">
    <location>
        <begin position="319"/>
        <end position="339"/>
    </location>
</feature>
<dbReference type="EMBL" id="KN881640">
    <property type="protein sequence ID" value="KIY52548.1"/>
    <property type="molecule type" value="Genomic_DNA"/>
</dbReference>
<dbReference type="OrthoDB" id="6500128at2759"/>
<keyword evidence="4 10" id="KW-0812">Transmembrane</keyword>
<keyword evidence="6" id="KW-0067">ATP-binding</keyword>
<dbReference type="FunFam" id="3.40.50.300:FF:000604">
    <property type="entry name" value="ABC transporter B family member 28"/>
    <property type="match status" value="1"/>
</dbReference>
<feature type="transmembrane region" description="Helical" evidence="10">
    <location>
        <begin position="1052"/>
        <end position="1071"/>
    </location>
</feature>